<evidence type="ECO:0000313" key="2">
    <source>
        <dbReference type="EMBL" id="MFC7358647.1"/>
    </source>
</evidence>
<keyword evidence="1" id="KW-0812">Transmembrane</keyword>
<accession>A0ABW2MXL7</accession>
<protein>
    <submittedName>
        <fullName evidence="2">Uncharacterized protein</fullName>
    </submittedName>
</protein>
<evidence type="ECO:0000313" key="3">
    <source>
        <dbReference type="Proteomes" id="UP001596524"/>
    </source>
</evidence>
<evidence type="ECO:0000256" key="1">
    <source>
        <dbReference type="SAM" id="Phobius"/>
    </source>
</evidence>
<dbReference type="Proteomes" id="UP001596524">
    <property type="component" value="Unassembled WGS sequence"/>
</dbReference>
<feature type="transmembrane region" description="Helical" evidence="1">
    <location>
        <begin position="51"/>
        <end position="71"/>
    </location>
</feature>
<keyword evidence="3" id="KW-1185">Reference proteome</keyword>
<dbReference type="EMBL" id="JBHTCH010000001">
    <property type="protein sequence ID" value="MFC7358647.1"/>
    <property type="molecule type" value="Genomic_DNA"/>
</dbReference>
<comment type="caution">
    <text evidence="2">The sequence shown here is derived from an EMBL/GenBank/DDBJ whole genome shotgun (WGS) entry which is preliminary data.</text>
</comment>
<proteinExistence type="predicted"/>
<keyword evidence="1" id="KW-1133">Transmembrane helix</keyword>
<reference evidence="3" key="1">
    <citation type="journal article" date="2019" name="Int. J. Syst. Evol. Microbiol.">
        <title>The Global Catalogue of Microorganisms (GCM) 10K type strain sequencing project: providing services to taxonomists for standard genome sequencing and annotation.</title>
        <authorList>
            <consortium name="The Broad Institute Genomics Platform"/>
            <consortium name="The Broad Institute Genome Sequencing Center for Infectious Disease"/>
            <person name="Wu L."/>
            <person name="Ma J."/>
        </authorList>
    </citation>
    <scope>NUCLEOTIDE SEQUENCE [LARGE SCALE GENOMIC DNA]</scope>
    <source>
        <strain evidence="3">FCH27</strain>
    </source>
</reference>
<gene>
    <name evidence="2" type="ORF">ACFQO6_00085</name>
</gene>
<organism evidence="2 3">
    <name type="scientific">Nocardioides astragali</name>
    <dbReference type="NCBI Taxonomy" id="1776736"/>
    <lineage>
        <taxon>Bacteria</taxon>
        <taxon>Bacillati</taxon>
        <taxon>Actinomycetota</taxon>
        <taxon>Actinomycetes</taxon>
        <taxon>Propionibacteriales</taxon>
        <taxon>Nocardioidaceae</taxon>
        <taxon>Nocardioides</taxon>
    </lineage>
</organism>
<sequence>MAEADKDVEFLPRTSGEELHYFFRFFTLLDRLEHAVAPDRYAYYLRTAQGWFFLAVGSFGAVLLAIGHVFFS</sequence>
<keyword evidence="1" id="KW-0472">Membrane</keyword>
<name>A0ABW2MXL7_9ACTN</name>
<dbReference type="RefSeq" id="WP_255890586.1">
    <property type="nucleotide sequence ID" value="NZ_JAFMZM010000003.1"/>
</dbReference>